<evidence type="ECO:0000256" key="1">
    <source>
        <dbReference type="ARBA" id="ARBA00007812"/>
    </source>
</evidence>
<dbReference type="Proteomes" id="UP001201985">
    <property type="component" value="Unassembled WGS sequence"/>
</dbReference>
<accession>A0ABS9VZY2</accession>
<dbReference type="RefSeq" id="WP_241792482.1">
    <property type="nucleotide sequence ID" value="NZ_JALBUU010000004.1"/>
</dbReference>
<dbReference type="Pfam" id="PF02775">
    <property type="entry name" value="TPP_enzyme_C"/>
    <property type="match status" value="1"/>
</dbReference>
<organism evidence="7 8">
    <name type="scientific">Teichococcus vastitatis</name>
    <dbReference type="NCBI Taxonomy" id="2307076"/>
    <lineage>
        <taxon>Bacteria</taxon>
        <taxon>Pseudomonadati</taxon>
        <taxon>Pseudomonadota</taxon>
        <taxon>Alphaproteobacteria</taxon>
        <taxon>Acetobacterales</taxon>
        <taxon>Roseomonadaceae</taxon>
        <taxon>Roseomonas</taxon>
    </lineage>
</organism>
<dbReference type="CDD" id="cd07035">
    <property type="entry name" value="TPP_PYR_POX_like"/>
    <property type="match status" value="1"/>
</dbReference>
<dbReference type="PANTHER" id="PTHR18968">
    <property type="entry name" value="THIAMINE PYROPHOSPHATE ENZYMES"/>
    <property type="match status" value="1"/>
</dbReference>
<keyword evidence="2 3" id="KW-0786">Thiamine pyrophosphate</keyword>
<evidence type="ECO:0000256" key="3">
    <source>
        <dbReference type="RuleBase" id="RU362132"/>
    </source>
</evidence>
<dbReference type="InterPro" id="IPR029061">
    <property type="entry name" value="THDP-binding"/>
</dbReference>
<dbReference type="Gene3D" id="3.40.50.1220">
    <property type="entry name" value="TPP-binding domain"/>
    <property type="match status" value="1"/>
</dbReference>
<evidence type="ECO:0000313" key="7">
    <source>
        <dbReference type="EMBL" id="MCI0752611.1"/>
    </source>
</evidence>
<dbReference type="EC" id="2.2.1.6" evidence="7"/>
<sequence>MTKGSDLLVAALANEGVDRIFGVPGEENLDVLESLRHSAIELVLTRHEQAAAFMAATYGRLTGRPGVCITTLGPGALNLSTGAAYAHLGAMPMVMITGQKGILSSRQARFQVVDVVASMKPLTKLSRQIVSPQMIPIQVREAFRIAAEERPGPVHLELPEDIAAEECDALPMIPPHPTELPVAGAAALDRAAAMILAAERPLVMLGAAASRPRSTEDLAQFVLRTRIPYFTTQMGKGTVPGGTALYMGTAALSERDYVHEAIERADLIITVGHDTIEKPPFIMGPGGPQVIHVGYQPATVEQVYFPQAELLGDIGPSLRLLADRVEGRIPNAGALLPLRDGILARIADRATEERFTPQRIVHDVRQVIPADGIVALDNGMYKIWFARNYRTTQANTLLLDNALATMGAGLPSAMMAAMLHPDRHVLAVCGDGGFMMNSQEMETAVRLKLNLVVLVLEDGAYGMIRWKQAVDRFADFGMTFGNPDFVRYAESYGASGWRVERIGDFVPTLERAFTAGGVHLVTVPVDYSENTRVLVDELRERLPVA</sequence>
<keyword evidence="8" id="KW-1185">Reference proteome</keyword>
<dbReference type="InterPro" id="IPR045229">
    <property type="entry name" value="TPP_enz"/>
</dbReference>
<dbReference type="InterPro" id="IPR012001">
    <property type="entry name" value="Thiamin_PyroP_enz_TPP-bd_dom"/>
</dbReference>
<dbReference type="SUPFAM" id="SSF52467">
    <property type="entry name" value="DHS-like NAD/FAD-binding domain"/>
    <property type="match status" value="1"/>
</dbReference>
<evidence type="ECO:0000259" key="5">
    <source>
        <dbReference type="Pfam" id="PF02775"/>
    </source>
</evidence>
<dbReference type="InterPro" id="IPR012000">
    <property type="entry name" value="Thiamin_PyroP_enz_cen_dom"/>
</dbReference>
<evidence type="ECO:0000259" key="4">
    <source>
        <dbReference type="Pfam" id="PF00205"/>
    </source>
</evidence>
<dbReference type="InterPro" id="IPR029035">
    <property type="entry name" value="DHS-like_NAD/FAD-binding_dom"/>
</dbReference>
<dbReference type="EMBL" id="JALBUU010000004">
    <property type="protein sequence ID" value="MCI0752611.1"/>
    <property type="molecule type" value="Genomic_DNA"/>
</dbReference>
<reference evidence="7 8" key="1">
    <citation type="submission" date="2022-03" db="EMBL/GenBank/DDBJ databases">
        <title>Complete genome analysis of Roseomonas KG 17.1 : a prolific producer of plant growth promoters.</title>
        <authorList>
            <person name="Saadouli I."/>
            <person name="Najjari A."/>
            <person name="Mosbah A."/>
            <person name="Ouzari H.I."/>
        </authorList>
    </citation>
    <scope>NUCLEOTIDE SEQUENCE [LARGE SCALE GENOMIC DNA]</scope>
    <source>
        <strain evidence="7 8">KG17-1</strain>
    </source>
</reference>
<feature type="domain" description="Thiamine pyrophosphate enzyme TPP-binding" evidence="5">
    <location>
        <begin position="377"/>
        <end position="523"/>
    </location>
</feature>
<evidence type="ECO:0000256" key="2">
    <source>
        <dbReference type="ARBA" id="ARBA00023052"/>
    </source>
</evidence>
<dbReference type="PANTHER" id="PTHR18968:SF129">
    <property type="entry name" value="ACETOLACTATE SYNTHASE"/>
    <property type="match status" value="1"/>
</dbReference>
<dbReference type="Gene3D" id="3.40.50.970">
    <property type="match status" value="2"/>
</dbReference>
<dbReference type="NCBIfam" id="NF006187">
    <property type="entry name" value="PRK08322.1"/>
    <property type="match status" value="1"/>
</dbReference>
<evidence type="ECO:0000259" key="6">
    <source>
        <dbReference type="Pfam" id="PF02776"/>
    </source>
</evidence>
<comment type="similarity">
    <text evidence="1 3">Belongs to the TPP enzyme family.</text>
</comment>
<comment type="caution">
    <text evidence="7">The sequence shown here is derived from an EMBL/GenBank/DDBJ whole genome shotgun (WGS) entry which is preliminary data.</text>
</comment>
<feature type="domain" description="Thiamine pyrophosphate enzyme N-terminal TPP-binding" evidence="6">
    <location>
        <begin position="3"/>
        <end position="116"/>
    </location>
</feature>
<dbReference type="SUPFAM" id="SSF52518">
    <property type="entry name" value="Thiamin diphosphate-binding fold (THDP-binding)"/>
    <property type="match status" value="2"/>
</dbReference>
<dbReference type="Pfam" id="PF02776">
    <property type="entry name" value="TPP_enzyme_N"/>
    <property type="match status" value="1"/>
</dbReference>
<dbReference type="InterPro" id="IPR011766">
    <property type="entry name" value="TPP_enzyme_TPP-bd"/>
</dbReference>
<dbReference type="GO" id="GO:0003984">
    <property type="term" value="F:acetolactate synthase activity"/>
    <property type="evidence" value="ECO:0007669"/>
    <property type="project" value="UniProtKB-EC"/>
</dbReference>
<feature type="domain" description="Thiamine pyrophosphate enzyme central" evidence="4">
    <location>
        <begin position="188"/>
        <end position="320"/>
    </location>
</feature>
<proteinExistence type="inferred from homology"/>
<evidence type="ECO:0000313" key="8">
    <source>
        <dbReference type="Proteomes" id="UP001201985"/>
    </source>
</evidence>
<protein>
    <submittedName>
        <fullName evidence="7">Acetolactate synthase large subunit</fullName>
        <ecNumber evidence="7">2.2.1.6</ecNumber>
    </submittedName>
</protein>
<dbReference type="Pfam" id="PF00205">
    <property type="entry name" value="TPP_enzyme_M"/>
    <property type="match status" value="1"/>
</dbReference>
<name>A0ABS9VZY2_9PROT</name>
<gene>
    <name evidence="7" type="ORF">MON41_02380</name>
</gene>
<keyword evidence="7" id="KW-0808">Transferase</keyword>